<dbReference type="Proteomes" id="UP000824120">
    <property type="component" value="Chromosome 7"/>
</dbReference>
<dbReference type="OrthoDB" id="1297953at2759"/>
<name>A0A9J5Y7S7_SOLCO</name>
<sequence length="189" mass="22081">MKLVFICVMMHMPQRSNEISEEDEPSEDDGESKAIEKNKVFKVVISTKSLWTVQCIFMIHWVVHDFFKVGWLEKSFSELPKFFKDFQYSNHGTVIAWKHEESMSSPKVTERMEALARNYIRGHFTIDNHVATYYGSFSAIGHDAYWSSPSFIMKSNEFYCRLNRSRTTKISNEMDRGTAVYKQACGLCR</sequence>
<protein>
    <submittedName>
        <fullName evidence="1">Uncharacterized protein</fullName>
    </submittedName>
</protein>
<evidence type="ECO:0000313" key="1">
    <source>
        <dbReference type="EMBL" id="KAG5596189.1"/>
    </source>
</evidence>
<proteinExistence type="predicted"/>
<dbReference type="EMBL" id="JACXVP010000007">
    <property type="protein sequence ID" value="KAG5596189.1"/>
    <property type="molecule type" value="Genomic_DNA"/>
</dbReference>
<accession>A0A9J5Y7S7</accession>
<reference evidence="1 2" key="1">
    <citation type="submission" date="2020-09" db="EMBL/GenBank/DDBJ databases">
        <title>De no assembly of potato wild relative species, Solanum commersonii.</title>
        <authorList>
            <person name="Cho K."/>
        </authorList>
    </citation>
    <scope>NUCLEOTIDE SEQUENCE [LARGE SCALE GENOMIC DNA]</scope>
    <source>
        <strain evidence="1">LZ3.2</strain>
        <tissue evidence="1">Leaf</tissue>
    </source>
</reference>
<keyword evidence="2" id="KW-1185">Reference proteome</keyword>
<dbReference type="AlphaFoldDB" id="A0A9J5Y7S7"/>
<organism evidence="1 2">
    <name type="scientific">Solanum commersonii</name>
    <name type="common">Commerson's wild potato</name>
    <name type="synonym">Commerson's nightshade</name>
    <dbReference type="NCBI Taxonomy" id="4109"/>
    <lineage>
        <taxon>Eukaryota</taxon>
        <taxon>Viridiplantae</taxon>
        <taxon>Streptophyta</taxon>
        <taxon>Embryophyta</taxon>
        <taxon>Tracheophyta</taxon>
        <taxon>Spermatophyta</taxon>
        <taxon>Magnoliopsida</taxon>
        <taxon>eudicotyledons</taxon>
        <taxon>Gunneridae</taxon>
        <taxon>Pentapetalae</taxon>
        <taxon>asterids</taxon>
        <taxon>lamiids</taxon>
        <taxon>Solanales</taxon>
        <taxon>Solanaceae</taxon>
        <taxon>Solanoideae</taxon>
        <taxon>Solaneae</taxon>
        <taxon>Solanum</taxon>
    </lineage>
</organism>
<gene>
    <name evidence="1" type="ORF">H5410_037421</name>
</gene>
<evidence type="ECO:0000313" key="2">
    <source>
        <dbReference type="Proteomes" id="UP000824120"/>
    </source>
</evidence>
<comment type="caution">
    <text evidence="1">The sequence shown here is derived from an EMBL/GenBank/DDBJ whole genome shotgun (WGS) entry which is preliminary data.</text>
</comment>